<organism evidence="2 3">
    <name type="scientific">Punctularia strigosozonata (strain HHB-11173)</name>
    <name type="common">White-rot fungus</name>
    <dbReference type="NCBI Taxonomy" id="741275"/>
    <lineage>
        <taxon>Eukaryota</taxon>
        <taxon>Fungi</taxon>
        <taxon>Dikarya</taxon>
        <taxon>Basidiomycota</taxon>
        <taxon>Agaricomycotina</taxon>
        <taxon>Agaricomycetes</taxon>
        <taxon>Corticiales</taxon>
        <taxon>Punctulariaceae</taxon>
        <taxon>Punctularia</taxon>
    </lineage>
</organism>
<proteinExistence type="predicted"/>
<evidence type="ECO:0000313" key="2">
    <source>
        <dbReference type="EMBL" id="EIN04351.1"/>
    </source>
</evidence>
<dbReference type="RefSeq" id="XP_007388494.1">
    <property type="nucleotide sequence ID" value="XM_007388432.1"/>
</dbReference>
<dbReference type="GeneID" id="18881677"/>
<keyword evidence="1" id="KW-1133">Transmembrane helix</keyword>
<feature type="transmembrane region" description="Helical" evidence="1">
    <location>
        <begin position="104"/>
        <end position="124"/>
    </location>
</feature>
<keyword evidence="1" id="KW-0472">Membrane</keyword>
<feature type="transmembrane region" description="Helical" evidence="1">
    <location>
        <begin position="136"/>
        <end position="158"/>
    </location>
</feature>
<reference evidence="3" key="1">
    <citation type="journal article" date="2012" name="Science">
        <title>The Paleozoic origin of enzymatic lignin decomposition reconstructed from 31 fungal genomes.</title>
        <authorList>
            <person name="Floudas D."/>
            <person name="Binder M."/>
            <person name="Riley R."/>
            <person name="Barry K."/>
            <person name="Blanchette R.A."/>
            <person name="Henrissat B."/>
            <person name="Martinez A.T."/>
            <person name="Otillar R."/>
            <person name="Spatafora J.W."/>
            <person name="Yadav J.S."/>
            <person name="Aerts A."/>
            <person name="Benoit I."/>
            <person name="Boyd A."/>
            <person name="Carlson A."/>
            <person name="Copeland A."/>
            <person name="Coutinho P.M."/>
            <person name="de Vries R.P."/>
            <person name="Ferreira P."/>
            <person name="Findley K."/>
            <person name="Foster B."/>
            <person name="Gaskell J."/>
            <person name="Glotzer D."/>
            <person name="Gorecki P."/>
            <person name="Heitman J."/>
            <person name="Hesse C."/>
            <person name="Hori C."/>
            <person name="Igarashi K."/>
            <person name="Jurgens J.A."/>
            <person name="Kallen N."/>
            <person name="Kersten P."/>
            <person name="Kohler A."/>
            <person name="Kuees U."/>
            <person name="Kumar T.K.A."/>
            <person name="Kuo A."/>
            <person name="LaButti K."/>
            <person name="Larrondo L.F."/>
            <person name="Lindquist E."/>
            <person name="Ling A."/>
            <person name="Lombard V."/>
            <person name="Lucas S."/>
            <person name="Lundell T."/>
            <person name="Martin R."/>
            <person name="McLaughlin D.J."/>
            <person name="Morgenstern I."/>
            <person name="Morin E."/>
            <person name="Murat C."/>
            <person name="Nagy L.G."/>
            <person name="Nolan M."/>
            <person name="Ohm R.A."/>
            <person name="Patyshakuliyeva A."/>
            <person name="Rokas A."/>
            <person name="Ruiz-Duenas F.J."/>
            <person name="Sabat G."/>
            <person name="Salamov A."/>
            <person name="Samejima M."/>
            <person name="Schmutz J."/>
            <person name="Slot J.C."/>
            <person name="St John F."/>
            <person name="Stenlid J."/>
            <person name="Sun H."/>
            <person name="Sun S."/>
            <person name="Syed K."/>
            <person name="Tsang A."/>
            <person name="Wiebenga A."/>
            <person name="Young D."/>
            <person name="Pisabarro A."/>
            <person name="Eastwood D.C."/>
            <person name="Martin F."/>
            <person name="Cullen D."/>
            <person name="Grigoriev I.V."/>
            <person name="Hibbett D.S."/>
        </authorList>
    </citation>
    <scope>NUCLEOTIDE SEQUENCE [LARGE SCALE GENOMIC DNA]</scope>
    <source>
        <strain evidence="3">HHB-11173 SS5</strain>
    </source>
</reference>
<evidence type="ECO:0000256" key="1">
    <source>
        <dbReference type="SAM" id="Phobius"/>
    </source>
</evidence>
<dbReference type="KEGG" id="psq:PUNSTDRAFT_146569"/>
<feature type="transmembrane region" description="Helical" evidence="1">
    <location>
        <begin position="72"/>
        <end position="92"/>
    </location>
</feature>
<keyword evidence="3" id="KW-1185">Reference proteome</keyword>
<name>R7S4Z5_PUNST</name>
<dbReference type="Proteomes" id="UP000054196">
    <property type="component" value="Unassembled WGS sequence"/>
</dbReference>
<protein>
    <submittedName>
        <fullName evidence="2">Uncharacterized protein</fullName>
    </submittedName>
</protein>
<evidence type="ECO:0000313" key="3">
    <source>
        <dbReference type="Proteomes" id="UP000054196"/>
    </source>
</evidence>
<gene>
    <name evidence="2" type="ORF">PUNSTDRAFT_146569</name>
</gene>
<keyword evidence="1" id="KW-0812">Transmembrane</keyword>
<feature type="transmembrane region" description="Helical" evidence="1">
    <location>
        <begin position="179"/>
        <end position="199"/>
    </location>
</feature>
<dbReference type="AlphaFoldDB" id="R7S4Z5"/>
<sequence length="217" mass="24392">MHRSGHEDAERSVRWNLYRPTAHMSVRHDDRLRQRLVDYGEPPSYPQAGRMKIELDSGRVPERRPVPIWTPFRTLASGAFCFFACSTICRVLGCGSHWPLDAEFCLAALLGLLLYWLGSYAKAYPNAWFFQADLSWLLWLLFDLALLALGSTLCIHASRDPSSVFHANNNMLSSLPLKLSASFLAGAICGGVILLLNIACWRDGRRVILGGPWYSSH</sequence>
<dbReference type="HOGENOM" id="CLU_1272832_0_0_1"/>
<accession>R7S4Z5</accession>
<dbReference type="EMBL" id="JH687555">
    <property type="protein sequence ID" value="EIN04351.1"/>
    <property type="molecule type" value="Genomic_DNA"/>
</dbReference>